<keyword evidence="2" id="KW-0560">Oxidoreductase</keyword>
<feature type="region of interest" description="Disordered" evidence="3">
    <location>
        <begin position="1"/>
        <end position="30"/>
    </location>
</feature>
<evidence type="ECO:0000313" key="5">
    <source>
        <dbReference type="Proteomes" id="UP000182100"/>
    </source>
</evidence>
<dbReference type="Gene3D" id="1.10.630.10">
    <property type="entry name" value="Cytochrome P450"/>
    <property type="match status" value="1"/>
</dbReference>
<reference evidence="5" key="1">
    <citation type="submission" date="2016-10" db="EMBL/GenBank/DDBJ databases">
        <authorList>
            <person name="Varghese N."/>
            <person name="Submissions S."/>
        </authorList>
    </citation>
    <scope>NUCLEOTIDE SEQUENCE [LARGE SCALE GENOMIC DNA]</scope>
    <source>
        <strain evidence="5">CGMCC 4.3504</strain>
    </source>
</reference>
<gene>
    <name evidence="4" type="ORF">SAMN05216505_103114</name>
</gene>
<proteinExistence type="inferred from homology"/>
<dbReference type="GO" id="GO:0016705">
    <property type="term" value="F:oxidoreductase activity, acting on paired donors, with incorporation or reduction of molecular oxygen"/>
    <property type="evidence" value="ECO:0007669"/>
    <property type="project" value="InterPro"/>
</dbReference>
<evidence type="ECO:0000313" key="4">
    <source>
        <dbReference type="EMBL" id="SDC67205.1"/>
    </source>
</evidence>
<dbReference type="PANTHER" id="PTHR46696">
    <property type="entry name" value="P450, PUTATIVE (EUROFUNG)-RELATED"/>
    <property type="match status" value="1"/>
</dbReference>
<dbReference type="InterPro" id="IPR036396">
    <property type="entry name" value="Cyt_P450_sf"/>
</dbReference>
<dbReference type="AlphaFoldDB" id="A0A1G6NJA0"/>
<evidence type="ECO:0000256" key="3">
    <source>
        <dbReference type="SAM" id="MobiDB-lite"/>
    </source>
</evidence>
<dbReference type="Proteomes" id="UP000182100">
    <property type="component" value="Unassembled WGS sequence"/>
</dbReference>
<sequence length="398" mass="42974">MSVPPLSAEETGSLRPLHRPALSRIGPPRPVTLSDGTEAWLVNRYDDVHQVLGDSRFGRAELHAAERTALPGNAGLVGDPDLLFNQDGAGHLRLRRALGRAFAPRTVARWRPWVTEIVDRSLGRLTARQPPVDVVAEFARPLPVAVIGRLMGLEPSLDEQLRHWSEYAFTDGSHPARDVERELAAFYGFGSALLADRRRNAGEDLVSSLVRAADAEGGILEGQLVALVCGLVTGGQDSTATMIGNSLLHLLGERLEDWPRLADETAAGTAADRLLHMIPLGDDPGSLRRARTDTEVGGVVIPAGAVVVADCVTANRDPAAFPADRADDLFTPLPRPTLSFGGGRHYCLGVWLARLELTLALNRLAVALPRLRLAEPPEEVVWRLGGTSRSPARLLVTW</sequence>
<keyword evidence="2" id="KW-0503">Monooxygenase</keyword>
<dbReference type="GO" id="GO:0005506">
    <property type="term" value="F:iron ion binding"/>
    <property type="evidence" value="ECO:0007669"/>
    <property type="project" value="InterPro"/>
</dbReference>
<dbReference type="InterPro" id="IPR002397">
    <property type="entry name" value="Cyt_P450_B"/>
</dbReference>
<dbReference type="InterPro" id="IPR001128">
    <property type="entry name" value="Cyt_P450"/>
</dbReference>
<dbReference type="GO" id="GO:0020037">
    <property type="term" value="F:heme binding"/>
    <property type="evidence" value="ECO:0007669"/>
    <property type="project" value="InterPro"/>
</dbReference>
<keyword evidence="2" id="KW-0479">Metal-binding</keyword>
<dbReference type="PANTHER" id="PTHR46696:SF1">
    <property type="entry name" value="CYTOCHROME P450 YJIB-RELATED"/>
    <property type="match status" value="1"/>
</dbReference>
<keyword evidence="5" id="KW-1185">Reference proteome</keyword>
<evidence type="ECO:0000256" key="1">
    <source>
        <dbReference type="ARBA" id="ARBA00010617"/>
    </source>
</evidence>
<dbReference type="PRINTS" id="PR00359">
    <property type="entry name" value="BP450"/>
</dbReference>
<dbReference type="STRING" id="67344.SAMN05216505_103114"/>
<evidence type="ECO:0000256" key="2">
    <source>
        <dbReference type="RuleBase" id="RU000461"/>
    </source>
</evidence>
<protein>
    <submittedName>
        <fullName evidence="4">Cytochrome P450</fullName>
    </submittedName>
</protein>
<dbReference type="PROSITE" id="PS00086">
    <property type="entry name" value="CYTOCHROME_P450"/>
    <property type="match status" value="1"/>
</dbReference>
<name>A0A1G6NJA0_9ACTN</name>
<keyword evidence="2" id="KW-0349">Heme</keyword>
<dbReference type="GO" id="GO:0004497">
    <property type="term" value="F:monooxygenase activity"/>
    <property type="evidence" value="ECO:0007669"/>
    <property type="project" value="UniProtKB-KW"/>
</dbReference>
<accession>A0A1G6NJA0</accession>
<keyword evidence="2" id="KW-0408">Iron</keyword>
<dbReference type="SUPFAM" id="SSF48264">
    <property type="entry name" value="Cytochrome P450"/>
    <property type="match status" value="1"/>
</dbReference>
<dbReference type="RefSeq" id="WP_055575145.1">
    <property type="nucleotide sequence ID" value="NZ_FMZK01000003.1"/>
</dbReference>
<dbReference type="EMBL" id="FMZK01000003">
    <property type="protein sequence ID" value="SDC67205.1"/>
    <property type="molecule type" value="Genomic_DNA"/>
</dbReference>
<organism evidence="4 5">
    <name type="scientific">Streptomyces prasinopilosus</name>
    <dbReference type="NCBI Taxonomy" id="67344"/>
    <lineage>
        <taxon>Bacteria</taxon>
        <taxon>Bacillati</taxon>
        <taxon>Actinomycetota</taxon>
        <taxon>Actinomycetes</taxon>
        <taxon>Kitasatosporales</taxon>
        <taxon>Streptomycetaceae</taxon>
        <taxon>Streptomyces</taxon>
    </lineage>
</organism>
<dbReference type="Pfam" id="PF00067">
    <property type="entry name" value="p450"/>
    <property type="match status" value="1"/>
</dbReference>
<dbReference type="InterPro" id="IPR017972">
    <property type="entry name" value="Cyt_P450_CS"/>
</dbReference>
<comment type="similarity">
    <text evidence="1 2">Belongs to the cytochrome P450 family.</text>
</comment>